<keyword evidence="8 9" id="KW-0472">Membrane</keyword>
<keyword evidence="7" id="KW-0406">Ion transport</keyword>
<dbReference type="GO" id="GO:0005886">
    <property type="term" value="C:plasma membrane"/>
    <property type="evidence" value="ECO:0007669"/>
    <property type="project" value="TreeGrafter"/>
</dbReference>
<feature type="transmembrane region" description="Helical" evidence="9">
    <location>
        <begin position="412"/>
        <end position="445"/>
    </location>
</feature>
<dbReference type="OrthoDB" id="666972at2759"/>
<evidence type="ECO:0000256" key="6">
    <source>
        <dbReference type="ARBA" id="ARBA00022989"/>
    </source>
</evidence>
<evidence type="ECO:0000256" key="9">
    <source>
        <dbReference type="SAM" id="Phobius"/>
    </source>
</evidence>
<accession>A0A2N1JDC8</accession>
<organism evidence="11 12">
    <name type="scientific">Malassezia vespertilionis</name>
    <dbReference type="NCBI Taxonomy" id="2020962"/>
    <lineage>
        <taxon>Eukaryota</taxon>
        <taxon>Fungi</taxon>
        <taxon>Dikarya</taxon>
        <taxon>Basidiomycota</taxon>
        <taxon>Ustilaginomycotina</taxon>
        <taxon>Malasseziomycetes</taxon>
        <taxon>Malasseziales</taxon>
        <taxon>Malasseziaceae</taxon>
        <taxon>Malassezia</taxon>
    </lineage>
</organism>
<sequence length="464" mass="49648">MANDAGHRADTPPEAVPEQRYEMQSTASLLMQTLPMLIVALLGLLLSGAVLANITHWSAFSKVDKFFILVPIMMNLKGNLELNLSLRMSTAANIGELDNRRTRRAIVLGNMALLQAQALIVAFAAGILSFILGSHDRSPSDANVHARGQVHTPGHASMDRAARLQNGYFEFALVLAVSMLAASLSSAVQGMNLCALVILSRCSKMNPDNTVVPIAGSLGDLIAITMLGLLAAGMLQFEGTGIATVVFSLLIILCIVFLVVTLRNAYVHELVAHGWTPLFSAALISSFAGVLLDKNAARFEGLPLLSPIVAGLPGVAAAILVSSMSSALHSGNVVAPTRSVTQGEYVPLTQRGAPERPAASSVGHGILAQVLASLRPCAPLQGWRLPIFLLLSTSGVQIGFVFLLRLLGFLRFGWLFGVLFSVLTVLLICTALCMSHWLCFFLWYWDFDPDTSCMPCCSLRSLQP</sequence>
<evidence type="ECO:0000256" key="3">
    <source>
        <dbReference type="ARBA" id="ARBA00022448"/>
    </source>
</evidence>
<dbReference type="Pfam" id="PF01769">
    <property type="entry name" value="MgtE"/>
    <property type="match status" value="1"/>
</dbReference>
<evidence type="ECO:0000256" key="1">
    <source>
        <dbReference type="ARBA" id="ARBA00004141"/>
    </source>
</evidence>
<dbReference type="EMBL" id="KZ454989">
    <property type="protein sequence ID" value="PKI84544.1"/>
    <property type="molecule type" value="Genomic_DNA"/>
</dbReference>
<dbReference type="InterPro" id="IPR036739">
    <property type="entry name" value="SLC41_membr_dom_sf"/>
</dbReference>
<feature type="transmembrane region" description="Helical" evidence="9">
    <location>
        <begin position="105"/>
        <end position="132"/>
    </location>
</feature>
<proteinExistence type="inferred from homology"/>
<dbReference type="PANTHER" id="PTHR16228:SF7">
    <property type="entry name" value="SLC41A_MGTE INTEGRAL MEMBRANE DOMAIN-CONTAINING PROTEIN"/>
    <property type="match status" value="1"/>
</dbReference>
<feature type="transmembrane region" description="Helical" evidence="9">
    <location>
        <begin position="274"/>
        <end position="292"/>
    </location>
</feature>
<feature type="transmembrane region" description="Helical" evidence="9">
    <location>
        <begin position="304"/>
        <end position="321"/>
    </location>
</feature>
<comment type="subcellular location">
    <subcellularLocation>
        <location evidence="1">Membrane</location>
        <topology evidence="1">Multi-pass membrane protein</topology>
    </subcellularLocation>
</comment>
<feature type="transmembrane region" description="Helical" evidence="9">
    <location>
        <begin position="385"/>
        <end position="406"/>
    </location>
</feature>
<dbReference type="SUPFAM" id="SSF161093">
    <property type="entry name" value="MgtE membrane domain-like"/>
    <property type="match status" value="3"/>
</dbReference>
<comment type="similarity">
    <text evidence="2">Belongs to the SLC41A transporter family.</text>
</comment>
<dbReference type="InterPro" id="IPR006667">
    <property type="entry name" value="SLC41_membr_dom"/>
</dbReference>
<gene>
    <name evidence="11" type="ORF">MVES_001820</name>
</gene>
<evidence type="ECO:0000259" key="10">
    <source>
        <dbReference type="Pfam" id="PF01769"/>
    </source>
</evidence>
<reference evidence="11 12" key="1">
    <citation type="submission" date="2017-10" db="EMBL/GenBank/DDBJ databases">
        <title>A novel species of cold-tolerant Malassezia isolated from bats.</title>
        <authorList>
            <person name="Lorch J.M."/>
            <person name="Palmer J.M."/>
            <person name="Vanderwolf K.J."/>
            <person name="Schmidt K.Z."/>
            <person name="Verant M.L."/>
            <person name="Weller T.J."/>
            <person name="Blehert D.S."/>
        </authorList>
    </citation>
    <scope>NUCLEOTIDE SEQUENCE [LARGE SCALE GENOMIC DNA]</scope>
    <source>
        <strain evidence="11 12">NWHC:44797-103</strain>
    </source>
</reference>
<dbReference type="InterPro" id="IPR045349">
    <property type="entry name" value="SLC41A1-3"/>
</dbReference>
<dbReference type="PANTHER" id="PTHR16228">
    <property type="entry name" value="DIVALENT CATION TRANSPORTER SOLUTE CARRIER FAMILY 41"/>
    <property type="match status" value="1"/>
</dbReference>
<dbReference type="Gene3D" id="1.10.357.20">
    <property type="entry name" value="SLC41 divalent cation transporters, integral membrane domain"/>
    <property type="match status" value="1"/>
</dbReference>
<keyword evidence="3" id="KW-0813">Transport</keyword>
<feature type="transmembrane region" description="Helical" evidence="9">
    <location>
        <begin position="241"/>
        <end position="262"/>
    </location>
</feature>
<protein>
    <recommendedName>
        <fullName evidence="10">SLC41A/MgtE integral membrane domain-containing protein</fullName>
    </recommendedName>
</protein>
<evidence type="ECO:0000313" key="11">
    <source>
        <dbReference type="EMBL" id="PKI84544.1"/>
    </source>
</evidence>
<name>A0A2N1JDC8_9BASI</name>
<keyword evidence="4 9" id="KW-0812">Transmembrane</keyword>
<evidence type="ECO:0000256" key="4">
    <source>
        <dbReference type="ARBA" id="ARBA00022692"/>
    </source>
</evidence>
<evidence type="ECO:0000313" key="12">
    <source>
        <dbReference type="Proteomes" id="UP000232875"/>
    </source>
</evidence>
<dbReference type="GO" id="GO:0008324">
    <property type="term" value="F:monoatomic cation transmembrane transporter activity"/>
    <property type="evidence" value="ECO:0007669"/>
    <property type="project" value="InterPro"/>
</dbReference>
<keyword evidence="5" id="KW-0460">Magnesium</keyword>
<dbReference type="Proteomes" id="UP000232875">
    <property type="component" value="Unassembled WGS sequence"/>
</dbReference>
<evidence type="ECO:0000256" key="7">
    <source>
        <dbReference type="ARBA" id="ARBA00023065"/>
    </source>
</evidence>
<feature type="transmembrane region" description="Helical" evidence="9">
    <location>
        <begin position="171"/>
        <end position="199"/>
    </location>
</feature>
<evidence type="ECO:0000256" key="2">
    <source>
        <dbReference type="ARBA" id="ARBA00009749"/>
    </source>
</evidence>
<evidence type="ECO:0000256" key="8">
    <source>
        <dbReference type="ARBA" id="ARBA00023136"/>
    </source>
</evidence>
<keyword evidence="12" id="KW-1185">Reference proteome</keyword>
<feature type="transmembrane region" description="Helical" evidence="9">
    <location>
        <begin position="29"/>
        <end position="54"/>
    </location>
</feature>
<feature type="domain" description="SLC41A/MgtE integral membrane" evidence="10">
    <location>
        <begin position="70"/>
        <end position="227"/>
    </location>
</feature>
<evidence type="ECO:0000256" key="5">
    <source>
        <dbReference type="ARBA" id="ARBA00022842"/>
    </source>
</evidence>
<keyword evidence="6 9" id="KW-1133">Transmembrane helix</keyword>
<dbReference type="AlphaFoldDB" id="A0A2N1JDC8"/>
<feature type="transmembrane region" description="Helical" evidence="9">
    <location>
        <begin position="211"/>
        <end position="235"/>
    </location>
</feature>